<reference evidence="3 4" key="1">
    <citation type="submission" date="2014-07" db="EMBL/GenBank/DDBJ databases">
        <title>Draft Genome Sequences of Environmental Pseudomonas syringae strains.</title>
        <authorList>
            <person name="Baltrus D.A."/>
            <person name="Berge O."/>
            <person name="Morris C."/>
        </authorList>
    </citation>
    <scope>NUCLEOTIDE SEQUENCE [LARGE SCALE GENOMIC DNA]</scope>
    <source>
        <strain evidence="3 4">CEB003</strain>
    </source>
</reference>
<feature type="coiled-coil region" evidence="1">
    <location>
        <begin position="22"/>
        <end position="49"/>
    </location>
</feature>
<name>A0A085VHT9_PSESX</name>
<dbReference type="EMBL" id="JPQT01000041">
    <property type="protein sequence ID" value="KFE55002.1"/>
    <property type="molecule type" value="Genomic_DNA"/>
</dbReference>
<evidence type="ECO:0000313" key="4">
    <source>
        <dbReference type="Proteomes" id="UP000028643"/>
    </source>
</evidence>
<feature type="compositionally biased region" description="Polar residues" evidence="2">
    <location>
        <begin position="630"/>
        <end position="644"/>
    </location>
</feature>
<feature type="compositionally biased region" description="Polar residues" evidence="2">
    <location>
        <begin position="706"/>
        <end position="715"/>
    </location>
</feature>
<accession>A0A085VHT9</accession>
<dbReference type="AlphaFoldDB" id="A0A085VHT9"/>
<proteinExistence type="predicted"/>
<feature type="region of interest" description="Disordered" evidence="2">
    <location>
        <begin position="696"/>
        <end position="715"/>
    </location>
</feature>
<gene>
    <name evidence="3" type="ORF">IV02_02985</name>
</gene>
<feature type="compositionally biased region" description="Polar residues" evidence="2">
    <location>
        <begin position="95"/>
        <end position="112"/>
    </location>
</feature>
<evidence type="ECO:0000256" key="2">
    <source>
        <dbReference type="SAM" id="MobiDB-lite"/>
    </source>
</evidence>
<dbReference type="PATRIC" id="fig|317.174.peg.603"/>
<dbReference type="RefSeq" id="WP_047572142.1">
    <property type="nucleotide sequence ID" value="NZ_JPQT01000041.1"/>
</dbReference>
<protein>
    <submittedName>
        <fullName evidence="3">Uncharacterized protein</fullName>
    </submittedName>
</protein>
<feature type="region of interest" description="Disordered" evidence="2">
    <location>
        <begin position="95"/>
        <end position="126"/>
    </location>
</feature>
<sequence length="771" mass="81640">MIAEEIARLTAHLKFTIDARGLVEFEKKLQKVAKDAELLSARMEKALNKKFNPQLNTSSLQKQLKATAAMNKQQFQAQMQQSKFTLATEKTKTQLANEQTKQSTLQSRQALQQGRLAEQQGKLAAASNKAQQQHNMRAEVHAQKMQRQHAMTLAAEARSKTAIGRAEAWAEGQRQKAQAKAERASQRAAYKAGGMSGSHLPHLGGIVSGGVRGLGSFAGSAASMTGGMAGFEGLTAFSGLAGAAGGATMALGALAVAAAAASLAFAGAAERSANGRDLRLAQLQAMTGSKEGALVADQHFRDLADKLGISVADNGRDYAKVTGSLAKKMGVDRAEKTTGGILSYGKAQGMTSAEIGNMTRGILQALGKNQLYAEEWTGQISEHLGANANLYGAEAWQKTTGGKLTGDAAAKAFSDDRQNKKIVGNKLTTFLENLGKILQQHANDGGALDVATNTQESRTNRTQNHMDALLQGAWDADEGKLSKSVAAYTNAKLALLDSMGPAFNAFGSMAADTLDTLTKIMDTFTMFVHALDSTDRRFMEQFFNPAVMNEFKAAWDNLGGDMSRLFSTLEGVWSRIFGDTSSADIFSAILSGVADVMNVVGDVATLMDSMITKLIAVLTAAGLIKAPASNAVSQTNGQAESQTAGAYGGSEDVPQTPDGLKSFADMLRTAPHWGVSAQNIANQVTAETLDRDATKKANPVNADGTPATSPVTNIDNSTHVAPATMNTTINVTALPGMDAEQVANLVDEKFRNDLRPGVARIFSEYLPKEVH</sequence>
<organism evidence="3 4">
    <name type="scientific">Pseudomonas syringae</name>
    <dbReference type="NCBI Taxonomy" id="317"/>
    <lineage>
        <taxon>Bacteria</taxon>
        <taxon>Pseudomonadati</taxon>
        <taxon>Pseudomonadota</taxon>
        <taxon>Gammaproteobacteria</taxon>
        <taxon>Pseudomonadales</taxon>
        <taxon>Pseudomonadaceae</taxon>
        <taxon>Pseudomonas</taxon>
    </lineage>
</organism>
<feature type="region of interest" description="Disordered" evidence="2">
    <location>
        <begin position="630"/>
        <end position="660"/>
    </location>
</feature>
<evidence type="ECO:0000313" key="3">
    <source>
        <dbReference type="EMBL" id="KFE55002.1"/>
    </source>
</evidence>
<evidence type="ECO:0000256" key="1">
    <source>
        <dbReference type="SAM" id="Coils"/>
    </source>
</evidence>
<keyword evidence="1" id="KW-0175">Coiled coil</keyword>
<comment type="caution">
    <text evidence="3">The sequence shown here is derived from an EMBL/GenBank/DDBJ whole genome shotgun (WGS) entry which is preliminary data.</text>
</comment>
<dbReference type="Proteomes" id="UP000028643">
    <property type="component" value="Unassembled WGS sequence"/>
</dbReference>